<name>A0ACB7PHW4_9PEZI</name>
<accession>A0ACB7PHW4</accession>
<sequence>MIKRKSHTKSRNGCQSCKKRHVKCDEQGPPCLHCIMRKEPETCTYPFLRQPTASSGRSLPASLVVPVPAVLPALPPSTFSSSSSSAPSTESNRILELELMHRWSTRSWTCAESTPVCRAYLVEHLPRAALRNGYLLNALLATAAVDLAVSHKNSNSPTDSASYFRTALEYGNKTMADFRAQVTALTPDNVDLVFYFSSLVGVVHFSVPPADKDVSILDRVCEHAEVTLKSGHIVAENMAWILAGPSPLPTVLRDYTVNLALMDDLDQRTRAALELMSAVSRLVRVAPTSPTIQGSAVLTGEMPALPQDGQGPLACEVHVYQLAIGQTKYCYAEDLRDKRKAYFHTMFAVAGAPFSAAVRNREPMALFILMYWGVLVHRGKRDPSLWVLVPEGRNIVAESSSLVLFSEIVDVPRVREGIAWTRFQVGLPELPGCVLPPTLAETGIVAGVDTDAMEAEVGELESGQK</sequence>
<dbReference type="EMBL" id="JAGIZQ010000003">
    <property type="protein sequence ID" value="KAH6637250.1"/>
    <property type="molecule type" value="Genomic_DNA"/>
</dbReference>
<proteinExistence type="predicted"/>
<comment type="caution">
    <text evidence="1">The sequence shown here is derived from an EMBL/GenBank/DDBJ whole genome shotgun (WGS) entry which is preliminary data.</text>
</comment>
<protein>
    <submittedName>
        <fullName evidence="1">Uncharacterized protein</fullName>
    </submittedName>
</protein>
<organism evidence="1 2">
    <name type="scientific">Chaetomium tenue</name>
    <dbReference type="NCBI Taxonomy" id="1854479"/>
    <lineage>
        <taxon>Eukaryota</taxon>
        <taxon>Fungi</taxon>
        <taxon>Dikarya</taxon>
        <taxon>Ascomycota</taxon>
        <taxon>Pezizomycotina</taxon>
        <taxon>Sordariomycetes</taxon>
        <taxon>Sordariomycetidae</taxon>
        <taxon>Sordariales</taxon>
        <taxon>Chaetomiaceae</taxon>
        <taxon>Chaetomium</taxon>
    </lineage>
</organism>
<gene>
    <name evidence="1" type="ORF">F5144DRAFT_611840</name>
</gene>
<reference evidence="1 2" key="1">
    <citation type="journal article" date="2021" name="Nat. Commun.">
        <title>Genetic determinants of endophytism in the Arabidopsis root mycobiome.</title>
        <authorList>
            <person name="Mesny F."/>
            <person name="Miyauchi S."/>
            <person name="Thiergart T."/>
            <person name="Pickel B."/>
            <person name="Atanasova L."/>
            <person name="Karlsson M."/>
            <person name="Huettel B."/>
            <person name="Barry K.W."/>
            <person name="Haridas S."/>
            <person name="Chen C."/>
            <person name="Bauer D."/>
            <person name="Andreopoulos W."/>
            <person name="Pangilinan J."/>
            <person name="LaButti K."/>
            <person name="Riley R."/>
            <person name="Lipzen A."/>
            <person name="Clum A."/>
            <person name="Drula E."/>
            <person name="Henrissat B."/>
            <person name="Kohler A."/>
            <person name="Grigoriev I.V."/>
            <person name="Martin F.M."/>
            <person name="Hacquard S."/>
        </authorList>
    </citation>
    <scope>NUCLEOTIDE SEQUENCE [LARGE SCALE GENOMIC DNA]</scope>
    <source>
        <strain evidence="1 2">MPI-SDFR-AT-0079</strain>
    </source>
</reference>
<dbReference type="Proteomes" id="UP000724584">
    <property type="component" value="Unassembled WGS sequence"/>
</dbReference>
<evidence type="ECO:0000313" key="1">
    <source>
        <dbReference type="EMBL" id="KAH6637250.1"/>
    </source>
</evidence>
<evidence type="ECO:0000313" key="2">
    <source>
        <dbReference type="Proteomes" id="UP000724584"/>
    </source>
</evidence>
<keyword evidence="2" id="KW-1185">Reference proteome</keyword>